<dbReference type="PROSITE" id="PS00623">
    <property type="entry name" value="GMC_OXRED_1"/>
    <property type="match status" value="1"/>
</dbReference>
<feature type="compositionally biased region" description="Polar residues" evidence="2">
    <location>
        <begin position="627"/>
        <end position="636"/>
    </location>
</feature>
<dbReference type="SUPFAM" id="SSF54373">
    <property type="entry name" value="FAD-linked reductases, C-terminal domain"/>
    <property type="match status" value="1"/>
</dbReference>
<dbReference type="CDD" id="cd09630">
    <property type="entry name" value="CDH_like_cytochrome"/>
    <property type="match status" value="1"/>
</dbReference>
<dbReference type="Gene3D" id="2.60.40.1210">
    <property type="entry name" value="Cellobiose dehydrogenase, cytochrome domain"/>
    <property type="match status" value="1"/>
</dbReference>
<feature type="compositionally biased region" description="Low complexity" evidence="2">
    <location>
        <begin position="239"/>
        <end position="249"/>
    </location>
</feature>
<dbReference type="KEGG" id="val:VDBG_10097"/>
<dbReference type="GO" id="GO:0050660">
    <property type="term" value="F:flavin adenine dinucleotide binding"/>
    <property type="evidence" value="ECO:0007669"/>
    <property type="project" value="InterPro"/>
</dbReference>
<feature type="signal peptide" evidence="3">
    <location>
        <begin position="1"/>
        <end position="25"/>
    </location>
</feature>
<keyword evidence="3" id="KW-0732">Signal</keyword>
<dbReference type="InterPro" id="IPR000172">
    <property type="entry name" value="GMC_OxRdtase_N"/>
</dbReference>
<feature type="domain" description="Glucose-methanol-choline oxidoreductase N-terminal" evidence="4">
    <location>
        <begin position="340"/>
        <end position="363"/>
    </location>
</feature>
<reference evidence="6" key="1">
    <citation type="journal article" date="2011" name="PLoS Pathog.">
        <title>Comparative genomics yields insights into niche adaptation of plant vascular wilt pathogens.</title>
        <authorList>
            <person name="Klosterman S.J."/>
            <person name="Subbarao K.V."/>
            <person name="Kang S."/>
            <person name="Veronese P."/>
            <person name="Gold S.E."/>
            <person name="Thomma B.P.H.J."/>
            <person name="Chen Z."/>
            <person name="Henrissat B."/>
            <person name="Lee Y.-H."/>
            <person name="Park J."/>
            <person name="Garcia-Pedrajas M.D."/>
            <person name="Barbara D.J."/>
            <person name="Anchieta A."/>
            <person name="de Jonge R."/>
            <person name="Santhanam P."/>
            <person name="Maruthachalam K."/>
            <person name="Atallah Z."/>
            <person name="Amyotte S.G."/>
            <person name="Paz Z."/>
            <person name="Inderbitzin P."/>
            <person name="Hayes R.J."/>
            <person name="Heiman D.I."/>
            <person name="Young S."/>
            <person name="Zeng Q."/>
            <person name="Engels R."/>
            <person name="Galagan J."/>
            <person name="Cuomo C.A."/>
            <person name="Dobinson K.F."/>
            <person name="Ma L.-J."/>
        </authorList>
    </citation>
    <scope>NUCLEOTIDE SEQUENCE [LARGE SCALE GENOMIC DNA]</scope>
    <source>
        <strain evidence="6">VaMs.102 / ATCC MYA-4576 / FGSC 10136</strain>
    </source>
</reference>
<protein>
    <submittedName>
        <fullName evidence="5">Cellobiose dehydrogenase</fullName>
    </submittedName>
</protein>
<keyword evidence="1" id="KW-0285">Flavoprotein</keyword>
<dbReference type="SUPFAM" id="SSF49344">
    <property type="entry name" value="CBD9-like"/>
    <property type="match status" value="1"/>
</dbReference>
<evidence type="ECO:0000313" key="5">
    <source>
        <dbReference type="EMBL" id="EEY23987.1"/>
    </source>
</evidence>
<dbReference type="PANTHER" id="PTHR47190:SF2">
    <property type="entry name" value="CELLOBIOSE DEHYDROGENASE (AFU_ORTHOLOGUE AFUA_2G17620)"/>
    <property type="match status" value="1"/>
</dbReference>
<organism evidence="6">
    <name type="scientific">Verticillium alfalfae (strain VaMs.102 / ATCC MYA-4576 / FGSC 10136)</name>
    <name type="common">Verticillium wilt of alfalfa</name>
    <name type="synonym">Verticillium albo-atrum</name>
    <dbReference type="NCBI Taxonomy" id="526221"/>
    <lineage>
        <taxon>Eukaryota</taxon>
        <taxon>Fungi</taxon>
        <taxon>Dikarya</taxon>
        <taxon>Ascomycota</taxon>
        <taxon>Pezizomycotina</taxon>
        <taxon>Sordariomycetes</taxon>
        <taxon>Hypocreomycetidae</taxon>
        <taxon>Glomerellales</taxon>
        <taxon>Plectosphaerellaceae</taxon>
        <taxon>Verticillium</taxon>
    </lineage>
</organism>
<dbReference type="eggNOG" id="KOG1238">
    <property type="taxonomic scope" value="Eukaryota"/>
</dbReference>
<proteinExistence type="inferred from homology"/>
<dbReference type="OrthoDB" id="413885at2759"/>
<feature type="region of interest" description="Disordered" evidence="2">
    <location>
        <begin position="229"/>
        <end position="249"/>
    </location>
</feature>
<keyword evidence="6" id="KW-1185">Reference proteome</keyword>
<gene>
    <name evidence="5" type="ORF">VDBG_10097</name>
</gene>
<dbReference type="RefSeq" id="XP_002999803.1">
    <property type="nucleotide sequence ID" value="XM_002999757.1"/>
</dbReference>
<dbReference type="InterPro" id="IPR053208">
    <property type="entry name" value="GMC_Oxidoreductase_CD"/>
</dbReference>
<dbReference type="InterPro" id="IPR036188">
    <property type="entry name" value="FAD/NAD-bd_sf"/>
</dbReference>
<dbReference type="Proteomes" id="UP000008698">
    <property type="component" value="Unassembled WGS sequence"/>
</dbReference>
<dbReference type="GeneID" id="9531684"/>
<dbReference type="InterPro" id="IPR015920">
    <property type="entry name" value="Cellobiose_DH-like_cyt"/>
</dbReference>
<sequence>MRFFSRVGAGAALLAAVSFLEGVAGQTDWTSPDTGIVYQSYTGSTGMTYGIALPTNSLTVDATEYLGYINCPTPAGEDQGWCGLSLMPSMTNSLLFMAHPYEGEVLTSFHFATSRESVENYKGQATITQITSRVTATGFSLEYRCQNCFNWEQDGFVGGHATTQGFIVTSWALSNKAPGNAVCPSALVIEQHASQGINGGAITPGFTNANYATWAQLANKVVTGNCGGGTPTSTGGAGPTTTSVPETPVTGVPVPNTAYDYIIVGSGAGGIPLADKLSEAGHKVLLIEKGPPSSGRWGGKRGPTWLANTNLTRFDVPGLCNEIWHDSAGIACRDTDQMAGCVLGGGTAINAALWWKPYAADWDYNFPAGWKASDVAAAQQRVFNRIPGTTRHLGTASSPSNRTFGYTPYMYSNGERGGPMATYLVTANARSNFKLIMNTQVRRVIRSGGHVTGVEVEPYLDGGFQGVIPLTAVTGRVILSAGTFGSAKILLRSGIGPTDQLDVVSNSTRDGSTMISRNQWINLPVGYNLEDHTNTNVVLEHPSVQFYDFYTAYDGTAPYQADIQKYLTQRSGILAQSAPNIGPLFFEEIRGADNVVRQLQWTARMEASEGEVDGTTPRANPWIGTNKFGNQDGRINNGDSVVDTNTVSTAPTTSFVVDASIFPGMVTANPSAYFVVAAEHAASKILALPLARASPSTSSAAASSGGAASSALPASMPQQLKRVILVYGEDRGREGVGPGPNSIHCPY</sequence>
<evidence type="ECO:0000256" key="1">
    <source>
        <dbReference type="RuleBase" id="RU003968"/>
    </source>
</evidence>
<dbReference type="Pfam" id="PF16010">
    <property type="entry name" value="CDH-cyt"/>
    <property type="match status" value="1"/>
</dbReference>
<evidence type="ECO:0000259" key="4">
    <source>
        <dbReference type="PROSITE" id="PS00623"/>
    </source>
</evidence>
<evidence type="ECO:0000313" key="6">
    <source>
        <dbReference type="Proteomes" id="UP000008698"/>
    </source>
</evidence>
<keyword evidence="1" id="KW-0274">FAD</keyword>
<dbReference type="HOGENOM" id="CLU_011025_0_0_1"/>
<name>C9SYX2_VERA1</name>
<feature type="chain" id="PRO_5003001469" evidence="3">
    <location>
        <begin position="26"/>
        <end position="747"/>
    </location>
</feature>
<dbReference type="SUPFAM" id="SSF51905">
    <property type="entry name" value="FAD/NAD(P)-binding domain"/>
    <property type="match status" value="1"/>
</dbReference>
<comment type="similarity">
    <text evidence="1">Belongs to the GMC oxidoreductase family.</text>
</comment>
<feature type="compositionally biased region" description="Gly residues" evidence="2">
    <location>
        <begin position="229"/>
        <end position="238"/>
    </location>
</feature>
<feature type="region of interest" description="Disordered" evidence="2">
    <location>
        <begin position="607"/>
        <end position="636"/>
    </location>
</feature>
<evidence type="ECO:0000256" key="3">
    <source>
        <dbReference type="SAM" id="SignalP"/>
    </source>
</evidence>
<dbReference type="PANTHER" id="PTHR47190">
    <property type="entry name" value="DEHYDROGENASE, PUTATIVE-RELATED"/>
    <property type="match status" value="1"/>
</dbReference>
<dbReference type="Pfam" id="PF00732">
    <property type="entry name" value="GMC_oxred_N"/>
    <property type="match status" value="1"/>
</dbReference>
<dbReference type="Gene3D" id="3.50.50.60">
    <property type="entry name" value="FAD/NAD(P)-binding domain"/>
    <property type="match status" value="2"/>
</dbReference>
<evidence type="ECO:0000256" key="2">
    <source>
        <dbReference type="SAM" id="MobiDB-lite"/>
    </source>
</evidence>
<dbReference type="OMA" id="PRANPWI"/>
<accession>C9SYX2</accession>
<dbReference type="EMBL" id="DS985231">
    <property type="protein sequence ID" value="EEY23987.1"/>
    <property type="molecule type" value="Genomic_DNA"/>
</dbReference>
<dbReference type="GO" id="GO:0016614">
    <property type="term" value="F:oxidoreductase activity, acting on CH-OH group of donors"/>
    <property type="evidence" value="ECO:0007669"/>
    <property type="project" value="InterPro"/>
</dbReference>
<dbReference type="AlphaFoldDB" id="C9SYX2"/>
<dbReference type="Pfam" id="PF13450">
    <property type="entry name" value="NAD_binding_8"/>
    <property type="match status" value="1"/>
</dbReference>